<accession>A0A561P773</accession>
<dbReference type="AlphaFoldDB" id="A0A561P773"/>
<protein>
    <submittedName>
        <fullName evidence="2">GLPGLI family protein</fullName>
    </submittedName>
</protein>
<feature type="signal peptide" evidence="1">
    <location>
        <begin position="1"/>
        <end position="23"/>
    </location>
</feature>
<gene>
    <name evidence="2" type="ORF">FHW36_111164</name>
</gene>
<evidence type="ECO:0000313" key="3">
    <source>
        <dbReference type="Proteomes" id="UP000320811"/>
    </source>
</evidence>
<evidence type="ECO:0000256" key="1">
    <source>
        <dbReference type="SAM" id="SignalP"/>
    </source>
</evidence>
<dbReference type="Pfam" id="PF09697">
    <property type="entry name" value="Porph_ging"/>
    <property type="match status" value="1"/>
</dbReference>
<dbReference type="InterPro" id="IPR005901">
    <property type="entry name" value="GLPGLI"/>
</dbReference>
<evidence type="ECO:0000313" key="2">
    <source>
        <dbReference type="EMBL" id="TWF33972.1"/>
    </source>
</evidence>
<dbReference type="EMBL" id="VIWO01000011">
    <property type="protein sequence ID" value="TWF33972.1"/>
    <property type="molecule type" value="Genomic_DNA"/>
</dbReference>
<keyword evidence="3" id="KW-1185">Reference proteome</keyword>
<reference evidence="2 3" key="1">
    <citation type="submission" date="2019-06" db="EMBL/GenBank/DDBJ databases">
        <title>Sorghum-associated microbial communities from plants grown in Nebraska, USA.</title>
        <authorList>
            <person name="Schachtman D."/>
        </authorList>
    </citation>
    <scope>NUCLEOTIDE SEQUENCE [LARGE SCALE GENOMIC DNA]</scope>
    <source>
        <strain evidence="2 3">1209</strain>
    </source>
</reference>
<dbReference type="RefSeq" id="WP_145674058.1">
    <property type="nucleotide sequence ID" value="NZ_VIWO01000011.1"/>
</dbReference>
<dbReference type="NCBIfam" id="TIGR01200">
    <property type="entry name" value="GLPGLI"/>
    <property type="match status" value="1"/>
</dbReference>
<sequence>MNNIRLKLRLTVLVVSVALSLQAQVSPFLLQGRIEYEKRVNLHAQMDEAFKKEQDHSWYESIKKSASQFQVTYFDYSFAGNTSLYKPGRENPENKNPFMGEAPASANIVYSKLDSMQSVSQKKVFEQLFLVKDSIRPIHWKITDETRKIAGFDCRRANAIIMDSVYVVAFYTDAIVTPGGPESFAGLPGMILGVALPHEHTSWFATKVLVDDIKEGTLVPPTKGKAVNNKALRESLNKTIGKWGGFGPLYLRSISL</sequence>
<keyword evidence="1" id="KW-0732">Signal</keyword>
<feature type="chain" id="PRO_5021867835" evidence="1">
    <location>
        <begin position="24"/>
        <end position="256"/>
    </location>
</feature>
<proteinExistence type="predicted"/>
<dbReference type="Proteomes" id="UP000320811">
    <property type="component" value="Unassembled WGS sequence"/>
</dbReference>
<dbReference type="OrthoDB" id="1440774at2"/>
<name>A0A561P773_9BACT</name>
<comment type="caution">
    <text evidence="2">The sequence shown here is derived from an EMBL/GenBank/DDBJ whole genome shotgun (WGS) entry which is preliminary data.</text>
</comment>
<organism evidence="2 3">
    <name type="scientific">Chitinophaga polysaccharea</name>
    <dbReference type="NCBI Taxonomy" id="1293035"/>
    <lineage>
        <taxon>Bacteria</taxon>
        <taxon>Pseudomonadati</taxon>
        <taxon>Bacteroidota</taxon>
        <taxon>Chitinophagia</taxon>
        <taxon>Chitinophagales</taxon>
        <taxon>Chitinophagaceae</taxon>
        <taxon>Chitinophaga</taxon>
    </lineage>
</organism>